<accession>A0ACC1YZE4</accession>
<sequence length="1711" mass="194915">MAYVMPTPKEHIEEIRKKKFSIGSEVINPLTEELHQAVRHLSAELYAKDVHFLMELIQNAEDNEYPVGVDPSLEFVITSRDITGTGAPATLLMFNNERGFSAKNIESICSVGRSTKKGNRKRGYIGEKGIGFKSVFLITAEPYIFSNGYKIKFDEEPCPHCNLGYVVPEWVEENPSLSDIQKIYGSGSTLPTTTLVLPLKPDKVKPVKNQLSSVHPEVLLFLSKIKQLSIREDNEDPRLNTVSGIAITSEANFMTRKNIDAESYTLHLSANGDQFDKECSYYMWRQKFPVKRENKVERRMEVEEWVITLAFPNGQRLERGTTSPGVYAFLPTEMVTNFPFIIQADFLLASSRETIRFDDKWNQGILNCVPSAFVNALISLVKFTEEAPVSSLPRMFCFLPVNSSSYQELNAVRESIRTILAEEDIIPSESRMEQKFFHKPSQVGRLMPSFWNILEKAKVQGVSLKNLSHHGINVLNSSFDKEEYDPVLNFLGVGLVNNEWYAKCIQSSNLVLGVSEEVYWELLLFVAENWSSKFFNTKIGNIPLIKYVDLDGNVELCSITASAQSYNQRVVCMSRQESWLINWNREFRCVANRFFMPESTHVALRSCSKYKKEVVLEWLKSQVNVAFLTVYGYAGILVNCLNKDRRLVVAYAHFLFHSYSNKYITSEEVDYLSGLMPLVDNYGGVNTRRNGVLVPANISKWVEFIGSTTWRQEGYVELGEDYLRPGFHAGQSTTEKQFMEFLKSHVAASDIPYLSPPNAAIWAVSGPLTKENAFLLLDWIQYLKYQRIPIPDRFLRSIKDGSWLKITMNGSSSYRPPSQSFFLTTSLGNILQEGSVLVDIPLVNESYYGKEINMYKEELQTIGVIFEYTEACEFIGNRLMSLVASSNVTRDNVFSILRFIKFLRERCLPPDSFIQSIKEGSWVKTSHGYRSPGRSVLCDQEWRVASQISDIPFIDQNYYGDEILRFKVELQLLGVKVGFNKEYQLVIDNLKSPPFLSCLTADALLLVLACLRQSESSGKVVNSLRNTNCLKTNAGYKSPGECFLFDPEWGCLFEVFRGGFPIIDQNFYGSNIVSLTNQLKQLGVLVDFEDAVKAFVSHFKRQASSISNDQGLLILSCYRKLKGMSHRFPTEFKNCVREVKWLKTRFGDYRSPKECILFGPDWESISPITLLPFIDDRFYGMDIREYREELKSMGTIVAFEDGAHFVAAGLCFPLNPCHITRANVFALLKCIRILQGKNYDFPESFSQRVSQKWLKTSSAAGYSSPNQCLLFDSLWELYLLERSDGPFIDEEFYGSEIKSYKKELNAIGVTVDVQKGCPLLASHLDFHRDFCTIVRIYNFLAEVKWAPDSEAAQRIWIPDGSENGQWVSPGECVLHDKDDLFGLQLSVLEKHYERKLLSFFSSAFSVKSNPSIDDYGKLWKDWESSGQKLSNAECCAFWGFAMKHWSSKTEKLLAESLKKLPVDSCNDGILLFDKQDVFLADDLQLKDIFEQSSPHSLFVWYPEPSLPALPRTKLLESYRKIGVRPISESVQKEELSLGKGVEFRQVNQKGPLVGKGLIKLILGFLADPAIEMDAAKRHETVKYLLNLTVVESAEPISVRYTLSLSSGKTVDVRASQMIRWDRESGKLFTQKIEKSDGQKNLIEYATHFAEIISKRVLWDREDHTNAMCELIKLAFLVEFNEEAVDFLMKSKNMQVFKEDEEFLSGAFPPDS</sequence>
<protein>
    <submittedName>
        <fullName evidence="1">DNA binding ATP binding</fullName>
    </submittedName>
</protein>
<organism evidence="1 2">
    <name type="scientific">Melia azedarach</name>
    <name type="common">Chinaberry tree</name>
    <dbReference type="NCBI Taxonomy" id="155640"/>
    <lineage>
        <taxon>Eukaryota</taxon>
        <taxon>Viridiplantae</taxon>
        <taxon>Streptophyta</taxon>
        <taxon>Embryophyta</taxon>
        <taxon>Tracheophyta</taxon>
        <taxon>Spermatophyta</taxon>
        <taxon>Magnoliopsida</taxon>
        <taxon>eudicotyledons</taxon>
        <taxon>Gunneridae</taxon>
        <taxon>Pentapetalae</taxon>
        <taxon>rosids</taxon>
        <taxon>malvids</taxon>
        <taxon>Sapindales</taxon>
        <taxon>Meliaceae</taxon>
        <taxon>Melia</taxon>
    </lineage>
</organism>
<reference evidence="1 2" key="1">
    <citation type="journal article" date="2023" name="Science">
        <title>Complex scaffold remodeling in plant triterpene biosynthesis.</title>
        <authorList>
            <person name="De La Pena R."/>
            <person name="Hodgson H."/>
            <person name="Liu J.C."/>
            <person name="Stephenson M.J."/>
            <person name="Martin A.C."/>
            <person name="Owen C."/>
            <person name="Harkess A."/>
            <person name="Leebens-Mack J."/>
            <person name="Jimenez L.E."/>
            <person name="Osbourn A."/>
            <person name="Sattely E.S."/>
        </authorList>
    </citation>
    <scope>NUCLEOTIDE SEQUENCE [LARGE SCALE GENOMIC DNA]</scope>
    <source>
        <strain evidence="2">cv. JPN11</strain>
        <tissue evidence="1">Leaf</tissue>
    </source>
</reference>
<dbReference type="Proteomes" id="UP001164539">
    <property type="component" value="Chromosome 1"/>
</dbReference>
<gene>
    <name evidence="1" type="ORF">OWV82_001723</name>
</gene>
<keyword evidence="2" id="KW-1185">Reference proteome</keyword>
<evidence type="ECO:0000313" key="2">
    <source>
        <dbReference type="Proteomes" id="UP001164539"/>
    </source>
</evidence>
<comment type="caution">
    <text evidence="1">The sequence shown here is derived from an EMBL/GenBank/DDBJ whole genome shotgun (WGS) entry which is preliminary data.</text>
</comment>
<dbReference type="EMBL" id="CM051394">
    <property type="protein sequence ID" value="KAJ4728851.1"/>
    <property type="molecule type" value="Genomic_DNA"/>
</dbReference>
<name>A0ACC1YZE4_MELAZ</name>
<evidence type="ECO:0000313" key="1">
    <source>
        <dbReference type="EMBL" id="KAJ4728851.1"/>
    </source>
</evidence>
<proteinExistence type="predicted"/>